<dbReference type="GO" id="GO:0099518">
    <property type="term" value="P:vesicle cytoskeletal trafficking"/>
    <property type="evidence" value="ECO:0007669"/>
    <property type="project" value="TreeGrafter"/>
</dbReference>
<dbReference type="AlphaFoldDB" id="A0A183J4F2"/>
<dbReference type="WBParaSite" id="SBAD_0001112601-mRNA-1">
    <property type="protein sequence ID" value="SBAD_0001112601-mRNA-1"/>
    <property type="gene ID" value="SBAD_0001112601"/>
</dbReference>
<dbReference type="PANTHER" id="PTHR16797:SF4">
    <property type="entry name" value="40-KDA HUNTINGTIN-ASSOCIATED PROTEIN"/>
    <property type="match status" value="1"/>
</dbReference>
<dbReference type="Gene3D" id="1.25.40.10">
    <property type="entry name" value="Tetratricopeptide repeat domain"/>
    <property type="match status" value="1"/>
</dbReference>
<sequence>MEENPSYVDPWQEYKAINMKLKKRLLRKPNLLEAVKEFSALSLRLQDEECPQYAALCHMTMARCEQQIGNPAGENQNYRKAADLFVKAEKEYAFDLKLPTMELNLSSALHCYSCAIRSHIEQNQPTLAAALCMEVGCRLMDLDKDYESIEFFRQAANYFSDANPCGYYQSLQRKCMCEVNLGFYSDALQTLDNARTSIESWADTSGASLWQSRLQDIEAATVILLLTHDLASHKLNDYQSSLLKNYTTLSFQEPDFPSHVKRDCRLHLQSFVQSMKEEYCKGAELALTELQPYLKPYLMDLALKMLDLIRS</sequence>
<dbReference type="PANTHER" id="PTHR16797">
    <property type="entry name" value="FACTOR VIII-ASSOCIATED GENE 1"/>
    <property type="match status" value="1"/>
</dbReference>
<dbReference type="InterPro" id="IPR011990">
    <property type="entry name" value="TPR-like_helical_dom_sf"/>
</dbReference>
<dbReference type="InterPro" id="IPR039494">
    <property type="entry name" value="F8A"/>
</dbReference>
<evidence type="ECO:0000313" key="3">
    <source>
        <dbReference type="WBParaSite" id="SBAD_0001112601-mRNA-1"/>
    </source>
</evidence>
<dbReference type="Proteomes" id="UP000270296">
    <property type="component" value="Unassembled WGS sequence"/>
</dbReference>
<dbReference type="GO" id="GO:0005769">
    <property type="term" value="C:early endosome"/>
    <property type="evidence" value="ECO:0007669"/>
    <property type="project" value="TreeGrafter"/>
</dbReference>
<organism evidence="3">
    <name type="scientific">Soboliphyme baturini</name>
    <dbReference type="NCBI Taxonomy" id="241478"/>
    <lineage>
        <taxon>Eukaryota</taxon>
        <taxon>Metazoa</taxon>
        <taxon>Ecdysozoa</taxon>
        <taxon>Nematoda</taxon>
        <taxon>Enoplea</taxon>
        <taxon>Dorylaimia</taxon>
        <taxon>Dioctophymatida</taxon>
        <taxon>Dioctophymatoidea</taxon>
        <taxon>Soboliphymatidae</taxon>
        <taxon>Soboliphyme</taxon>
    </lineage>
</organism>
<gene>
    <name evidence="1" type="ORF">SBAD_LOCUS10750</name>
</gene>
<protein>
    <submittedName>
        <fullName evidence="3">Factor VIII intron 22 protein-like</fullName>
    </submittedName>
</protein>
<dbReference type="SUPFAM" id="SSF48452">
    <property type="entry name" value="TPR-like"/>
    <property type="match status" value="1"/>
</dbReference>
<proteinExistence type="predicted"/>
<accession>A0A183J4F2</accession>
<reference evidence="3" key="1">
    <citation type="submission" date="2016-06" db="UniProtKB">
        <authorList>
            <consortium name="WormBaseParasite"/>
        </authorList>
    </citation>
    <scope>IDENTIFICATION</scope>
</reference>
<evidence type="ECO:0000313" key="1">
    <source>
        <dbReference type="EMBL" id="VDP34344.1"/>
    </source>
</evidence>
<dbReference type="EMBL" id="UZAM01014510">
    <property type="protein sequence ID" value="VDP34344.1"/>
    <property type="molecule type" value="Genomic_DNA"/>
</dbReference>
<keyword evidence="2" id="KW-1185">Reference proteome</keyword>
<dbReference type="OrthoDB" id="10249246at2759"/>
<reference evidence="1 2" key="2">
    <citation type="submission" date="2018-11" db="EMBL/GenBank/DDBJ databases">
        <authorList>
            <consortium name="Pathogen Informatics"/>
        </authorList>
    </citation>
    <scope>NUCLEOTIDE SEQUENCE [LARGE SCALE GENOMIC DNA]</scope>
</reference>
<name>A0A183J4F2_9BILA</name>
<evidence type="ECO:0000313" key="2">
    <source>
        <dbReference type="Proteomes" id="UP000270296"/>
    </source>
</evidence>